<dbReference type="AlphaFoldDB" id="A0A841N241"/>
<accession>A0A841N241</accession>
<proteinExistence type="predicted"/>
<reference evidence="1 2" key="1">
    <citation type="submission" date="2020-08" db="EMBL/GenBank/DDBJ databases">
        <title>Functional genomics of gut bacteria from endangered species of beetles.</title>
        <authorList>
            <person name="Carlos-Shanley C."/>
        </authorList>
    </citation>
    <scope>NUCLEOTIDE SEQUENCE [LARGE SCALE GENOMIC DNA]</scope>
    <source>
        <strain evidence="1 2">S00136</strain>
    </source>
</reference>
<keyword evidence="2" id="KW-1185">Reference proteome</keyword>
<evidence type="ECO:0000313" key="1">
    <source>
        <dbReference type="EMBL" id="MBB6369213.1"/>
    </source>
</evidence>
<dbReference type="EMBL" id="JACHLC010000001">
    <property type="protein sequence ID" value="MBB6369213.1"/>
    <property type="molecule type" value="Genomic_DNA"/>
</dbReference>
<name>A0A841N241_9FLAO</name>
<organism evidence="1 2">
    <name type="scientific">Chryseobacterium shigense</name>
    <dbReference type="NCBI Taxonomy" id="297244"/>
    <lineage>
        <taxon>Bacteria</taxon>
        <taxon>Pseudomonadati</taxon>
        <taxon>Bacteroidota</taxon>
        <taxon>Flavobacteriia</taxon>
        <taxon>Flavobacteriales</taxon>
        <taxon>Weeksellaceae</taxon>
        <taxon>Chryseobacterium group</taxon>
        <taxon>Chryseobacterium</taxon>
    </lineage>
</organism>
<sequence length="87" mass="10077">MESFHSFKHNLFITKNIRGTSEISYGWGMFSSNLFLESSASLFDVSKIDNKISHYSDFECNFHAIFMEKYEQTISAVHEKNLIKKGS</sequence>
<dbReference type="Proteomes" id="UP000589738">
    <property type="component" value="Unassembled WGS sequence"/>
</dbReference>
<gene>
    <name evidence="1" type="ORF">HNP36_000266</name>
</gene>
<dbReference type="RefSeq" id="WP_184161414.1">
    <property type="nucleotide sequence ID" value="NZ_JACHLC010000001.1"/>
</dbReference>
<comment type="caution">
    <text evidence="1">The sequence shown here is derived from an EMBL/GenBank/DDBJ whole genome shotgun (WGS) entry which is preliminary data.</text>
</comment>
<protein>
    <submittedName>
        <fullName evidence="1">Uncharacterized protein</fullName>
    </submittedName>
</protein>
<evidence type="ECO:0000313" key="2">
    <source>
        <dbReference type="Proteomes" id="UP000589738"/>
    </source>
</evidence>